<dbReference type="CDD" id="cd03230">
    <property type="entry name" value="ABC_DR_subfamily_A"/>
    <property type="match status" value="1"/>
</dbReference>
<name>A0ABX3HA28_PAEBO</name>
<proteinExistence type="predicted"/>
<dbReference type="InterPro" id="IPR017871">
    <property type="entry name" value="ABC_transporter-like_CS"/>
</dbReference>
<dbReference type="InterPro" id="IPR003439">
    <property type="entry name" value="ABC_transporter-like_ATP-bd"/>
</dbReference>
<dbReference type="SUPFAM" id="SSF52540">
    <property type="entry name" value="P-loop containing nucleoside triphosphate hydrolases"/>
    <property type="match status" value="1"/>
</dbReference>
<dbReference type="InterPro" id="IPR050763">
    <property type="entry name" value="ABC_transporter_ATP-binding"/>
</dbReference>
<organism evidence="5 6">
    <name type="scientific">Paenibacillus borealis</name>
    <dbReference type="NCBI Taxonomy" id="160799"/>
    <lineage>
        <taxon>Bacteria</taxon>
        <taxon>Bacillati</taxon>
        <taxon>Bacillota</taxon>
        <taxon>Bacilli</taxon>
        <taxon>Bacillales</taxon>
        <taxon>Paenibacillaceae</taxon>
        <taxon>Paenibacillus</taxon>
    </lineage>
</organism>
<dbReference type="InterPro" id="IPR003593">
    <property type="entry name" value="AAA+_ATPase"/>
</dbReference>
<dbReference type="GO" id="GO:0005524">
    <property type="term" value="F:ATP binding"/>
    <property type="evidence" value="ECO:0007669"/>
    <property type="project" value="UniProtKB-KW"/>
</dbReference>
<dbReference type="PROSITE" id="PS50893">
    <property type="entry name" value="ABC_TRANSPORTER_2"/>
    <property type="match status" value="1"/>
</dbReference>
<sequence>MGRPLIQLTEVSKSFQEKRAVDRLSFSVGEGEVFGFLGPNGAGKTTTIRMMTGLLQPSEGQILINGMNISQHKKKVHAQIGVVFELPNLYVRSSIRDNLELFADLYGVSKGRVDEVIGSLQLEERQKSKVGSLSKGWKQRVLIARSLLHRPKVLFMDEPTSGLDPNSAALIRKYIMRIKDEGTTIVITTHDMHEAEELSDRVGIMHAGRLVALGNPLSLKKAYGKAEIEAEYWQEDKVMSTSWPLADEMTKDHIYQLMASGKLISLHSKEASLADVFAALTGSELS</sequence>
<dbReference type="PANTHER" id="PTHR42711:SF13">
    <property type="entry name" value="ABC TRANSPORTER, ATP-BINDING PROTEIN"/>
    <property type="match status" value="1"/>
</dbReference>
<keyword evidence="2" id="KW-0547">Nucleotide-binding</keyword>
<dbReference type="Pfam" id="PF00005">
    <property type="entry name" value="ABC_tran"/>
    <property type="match status" value="1"/>
</dbReference>
<dbReference type="EMBL" id="MPTB01000016">
    <property type="protein sequence ID" value="OMD47334.1"/>
    <property type="molecule type" value="Genomic_DNA"/>
</dbReference>
<dbReference type="Proteomes" id="UP000187412">
    <property type="component" value="Unassembled WGS sequence"/>
</dbReference>
<gene>
    <name evidence="5" type="ORF">BSK56_14235</name>
</gene>
<dbReference type="SMART" id="SM00382">
    <property type="entry name" value="AAA"/>
    <property type="match status" value="1"/>
</dbReference>
<protein>
    <submittedName>
        <fullName evidence="5">Multidrug ABC transporter ATP-binding protein</fullName>
    </submittedName>
</protein>
<evidence type="ECO:0000313" key="5">
    <source>
        <dbReference type="EMBL" id="OMD47334.1"/>
    </source>
</evidence>
<evidence type="ECO:0000256" key="3">
    <source>
        <dbReference type="ARBA" id="ARBA00022840"/>
    </source>
</evidence>
<dbReference type="PANTHER" id="PTHR42711">
    <property type="entry name" value="ABC TRANSPORTER ATP-BINDING PROTEIN"/>
    <property type="match status" value="1"/>
</dbReference>
<dbReference type="Gene3D" id="3.40.50.300">
    <property type="entry name" value="P-loop containing nucleotide triphosphate hydrolases"/>
    <property type="match status" value="1"/>
</dbReference>
<dbReference type="InterPro" id="IPR027417">
    <property type="entry name" value="P-loop_NTPase"/>
</dbReference>
<dbReference type="PROSITE" id="PS00211">
    <property type="entry name" value="ABC_TRANSPORTER_1"/>
    <property type="match status" value="1"/>
</dbReference>
<evidence type="ECO:0000256" key="1">
    <source>
        <dbReference type="ARBA" id="ARBA00022448"/>
    </source>
</evidence>
<reference evidence="5 6" key="1">
    <citation type="submission" date="2016-10" db="EMBL/GenBank/DDBJ databases">
        <title>Paenibacillus species isolates.</title>
        <authorList>
            <person name="Beno S.M."/>
        </authorList>
    </citation>
    <scope>NUCLEOTIDE SEQUENCE [LARGE SCALE GENOMIC DNA]</scope>
    <source>
        <strain evidence="5 6">FSL H7-0744</strain>
    </source>
</reference>
<comment type="caution">
    <text evidence="5">The sequence shown here is derived from an EMBL/GenBank/DDBJ whole genome shotgun (WGS) entry which is preliminary data.</text>
</comment>
<keyword evidence="1" id="KW-0813">Transport</keyword>
<evidence type="ECO:0000256" key="2">
    <source>
        <dbReference type="ARBA" id="ARBA00022741"/>
    </source>
</evidence>
<evidence type="ECO:0000313" key="6">
    <source>
        <dbReference type="Proteomes" id="UP000187412"/>
    </source>
</evidence>
<evidence type="ECO:0000259" key="4">
    <source>
        <dbReference type="PROSITE" id="PS50893"/>
    </source>
</evidence>
<feature type="domain" description="ABC transporter" evidence="4">
    <location>
        <begin position="6"/>
        <end position="232"/>
    </location>
</feature>
<keyword evidence="3 5" id="KW-0067">ATP-binding</keyword>
<keyword evidence="6" id="KW-1185">Reference proteome</keyword>
<accession>A0ABX3HA28</accession>